<dbReference type="InterPro" id="IPR002481">
    <property type="entry name" value="FUR"/>
</dbReference>
<gene>
    <name evidence="1" type="ORF">ABT384_45920</name>
</gene>
<evidence type="ECO:0000313" key="2">
    <source>
        <dbReference type="Proteomes" id="UP001486207"/>
    </source>
</evidence>
<sequence length="122" mass="13860">MGDVHFREQLKAASLRVTVQRIAVLRVLKNNPHIDIASFAYIVRAELGTISLQAVYDILAALADAKLVRYYSAPDATSIPHTKQILGREGYWRAFREFVFGRPSQHLHQPSGRPLRRDHPIC</sequence>
<dbReference type="RefSeq" id="WP_190069832.1">
    <property type="nucleotide sequence ID" value="NZ_BNBM01000004.1"/>
</dbReference>
<keyword evidence="2" id="KW-1185">Reference proteome</keyword>
<evidence type="ECO:0000313" key="1">
    <source>
        <dbReference type="EMBL" id="MER7379933.1"/>
    </source>
</evidence>
<dbReference type="InterPro" id="IPR036388">
    <property type="entry name" value="WH-like_DNA-bd_sf"/>
</dbReference>
<dbReference type="EMBL" id="JBEPFB010000044">
    <property type="protein sequence ID" value="MER7379933.1"/>
    <property type="molecule type" value="Genomic_DNA"/>
</dbReference>
<protein>
    <submittedName>
        <fullName evidence="1">Transcriptional repressor</fullName>
    </submittedName>
</protein>
<dbReference type="Gene3D" id="1.10.10.10">
    <property type="entry name" value="Winged helix-like DNA-binding domain superfamily/Winged helix DNA-binding domain"/>
    <property type="match status" value="1"/>
</dbReference>
<dbReference type="Pfam" id="PF01475">
    <property type="entry name" value="FUR"/>
    <property type="match status" value="1"/>
</dbReference>
<dbReference type="SUPFAM" id="SSF46785">
    <property type="entry name" value="Winged helix' DNA-binding domain"/>
    <property type="match status" value="1"/>
</dbReference>
<name>A0ABV1Y7V1_9ACTN</name>
<proteinExistence type="predicted"/>
<comment type="caution">
    <text evidence="1">The sequence shown here is derived from an EMBL/GenBank/DDBJ whole genome shotgun (WGS) entry which is preliminary data.</text>
</comment>
<dbReference type="InterPro" id="IPR036390">
    <property type="entry name" value="WH_DNA-bd_sf"/>
</dbReference>
<organism evidence="1 2">
    <name type="scientific">Streptomyces lanatus</name>
    <dbReference type="NCBI Taxonomy" id="66900"/>
    <lineage>
        <taxon>Bacteria</taxon>
        <taxon>Bacillati</taxon>
        <taxon>Actinomycetota</taxon>
        <taxon>Actinomycetes</taxon>
        <taxon>Kitasatosporales</taxon>
        <taxon>Streptomycetaceae</taxon>
        <taxon>Streptomyces</taxon>
    </lineage>
</organism>
<reference evidence="1 2" key="1">
    <citation type="submission" date="2024-06" db="EMBL/GenBank/DDBJ databases">
        <title>The Natural Products Discovery Center: Release of the First 8490 Sequenced Strains for Exploring Actinobacteria Biosynthetic Diversity.</title>
        <authorList>
            <person name="Kalkreuter E."/>
            <person name="Kautsar S.A."/>
            <person name="Yang D."/>
            <person name="Bader C.D."/>
            <person name="Teijaro C.N."/>
            <person name="Fluegel L."/>
            <person name="Davis C.M."/>
            <person name="Simpson J.R."/>
            <person name="Lauterbach L."/>
            <person name="Steele A.D."/>
            <person name="Gui C."/>
            <person name="Meng S."/>
            <person name="Li G."/>
            <person name="Viehrig K."/>
            <person name="Ye F."/>
            <person name="Su P."/>
            <person name="Kiefer A.F."/>
            <person name="Nichols A."/>
            <person name="Cepeda A.J."/>
            <person name="Yan W."/>
            <person name="Fan B."/>
            <person name="Jiang Y."/>
            <person name="Adhikari A."/>
            <person name="Zheng C.-J."/>
            <person name="Schuster L."/>
            <person name="Cowan T.M."/>
            <person name="Smanski M.J."/>
            <person name="Chevrette M.G."/>
            <person name="De Carvalho L.P.S."/>
            <person name="Shen B."/>
        </authorList>
    </citation>
    <scope>NUCLEOTIDE SEQUENCE [LARGE SCALE GENOMIC DNA]</scope>
    <source>
        <strain evidence="1 2">NPDC000155</strain>
    </source>
</reference>
<dbReference type="Proteomes" id="UP001486207">
    <property type="component" value="Unassembled WGS sequence"/>
</dbReference>
<accession>A0ABV1Y7V1</accession>